<feature type="region of interest" description="Disordered" evidence="1">
    <location>
        <begin position="1"/>
        <end position="32"/>
    </location>
</feature>
<dbReference type="Proteomes" id="UP000019473">
    <property type="component" value="Unassembled WGS sequence"/>
</dbReference>
<dbReference type="STRING" id="1182544.W9VP74"/>
<dbReference type="EMBL" id="AMGW01000005">
    <property type="protein sequence ID" value="EXJ57522.1"/>
    <property type="molecule type" value="Genomic_DNA"/>
</dbReference>
<keyword evidence="4" id="KW-1185">Reference proteome</keyword>
<comment type="caution">
    <text evidence="3">The sequence shown here is derived from an EMBL/GenBank/DDBJ whole genome shotgun (WGS) entry which is preliminary data.</text>
</comment>
<accession>W9VP74</accession>
<dbReference type="VEuPathDB" id="FungiDB:A1O7_07870"/>
<dbReference type="OrthoDB" id="2562973at2759"/>
<dbReference type="AlphaFoldDB" id="W9VP74"/>
<gene>
    <name evidence="3" type="ORF">A1O7_07870</name>
</gene>
<evidence type="ECO:0000313" key="3">
    <source>
        <dbReference type="EMBL" id="EXJ57522.1"/>
    </source>
</evidence>
<evidence type="ECO:0000259" key="2">
    <source>
        <dbReference type="Pfam" id="PF22693"/>
    </source>
</evidence>
<dbReference type="InterPro" id="IPR054586">
    <property type="entry name" value="MACPF_1_fungal"/>
</dbReference>
<protein>
    <recommendedName>
        <fullName evidence="2">MACPF-like domain-containing protein</fullName>
    </recommendedName>
</protein>
<dbReference type="Pfam" id="PF22693">
    <property type="entry name" value="MACPF_1"/>
    <property type="match status" value="1"/>
</dbReference>
<name>W9VP74_9EURO</name>
<sequence length="675" mass="75796">MSEDTKAQPPATETSANKAEDDQPEISQATVAAPDFNVLRSNVRESTARLQFPEVAEWTTEDLENIETAEDLSPEQWNKIFRINKVLYGFTIRESESDIVKARQQAFVLQPPPSVQDPVLNGLPEFEVCDSSSISIKQIKTDLQRSLAENGFSAKSISTALGGGAFGVTAGISASLKAESTQTNVVDRDKAEMEYYAAYNFPRARLFLDEDNLTLSPQCQRALEDIRRDRTDQQLRKFSEKFGHIFVTACQLGGQLQSSKFAGSLTESKDIQKQDALKSEMGVNFNAQYASGSINYGRQRQSGSQDFTGRGVDVSSLAWTARGGNSLLCANPPRWARSVANPKHWRVIEQERVVTLHELIGRFEEWKDIPKLFEDIAQQRIKAGSREKPKWGNQIRLRLGDKRLAWNALDNKSLEVTGQSPDQVSSEPLFTVLGANIGDQSTVPFLPALPTDYPIYLLAGNELHRNPKLNYQIQGIFVDERGKIKPEMVESKVRQVTRFSMRLAGQKGRWRKYNQQPFETIQSGDKVNLYCHSVGVGPYANIEDPPSMATPILYSPTERRLLLPASRQTLLNNGNLRELLRQYDEGTLPVTDRMAFELKGYVTSDDRIGKIKPDEKGLQGIIQIGMSSDGRMTRQRCWRQLSQLTAEGRSGLERFTITPYLPEDVDLAVFTIIFE</sequence>
<dbReference type="eggNOG" id="ENOG502SI6W">
    <property type="taxonomic scope" value="Eukaryota"/>
</dbReference>
<dbReference type="RefSeq" id="XP_007760056.1">
    <property type="nucleotide sequence ID" value="XM_007761866.1"/>
</dbReference>
<evidence type="ECO:0000256" key="1">
    <source>
        <dbReference type="SAM" id="MobiDB-lite"/>
    </source>
</evidence>
<dbReference type="HOGENOM" id="CLU_407089_0_0_1"/>
<reference evidence="3 4" key="1">
    <citation type="submission" date="2013-03" db="EMBL/GenBank/DDBJ databases">
        <title>The Genome Sequence of Cladophialophora yegresii CBS 114405.</title>
        <authorList>
            <consortium name="The Broad Institute Genomics Platform"/>
            <person name="Cuomo C."/>
            <person name="de Hoog S."/>
            <person name="Gorbushina A."/>
            <person name="Walker B."/>
            <person name="Young S.K."/>
            <person name="Zeng Q."/>
            <person name="Gargeya S."/>
            <person name="Fitzgerald M."/>
            <person name="Haas B."/>
            <person name="Abouelleil A."/>
            <person name="Allen A.W."/>
            <person name="Alvarado L."/>
            <person name="Arachchi H.M."/>
            <person name="Berlin A.M."/>
            <person name="Chapman S.B."/>
            <person name="Gainer-Dewar J."/>
            <person name="Goldberg J."/>
            <person name="Griggs A."/>
            <person name="Gujja S."/>
            <person name="Hansen M."/>
            <person name="Howarth C."/>
            <person name="Imamovic A."/>
            <person name="Ireland A."/>
            <person name="Larimer J."/>
            <person name="McCowan C."/>
            <person name="Murphy C."/>
            <person name="Pearson M."/>
            <person name="Poon T.W."/>
            <person name="Priest M."/>
            <person name="Roberts A."/>
            <person name="Saif S."/>
            <person name="Shea T."/>
            <person name="Sisk P."/>
            <person name="Sykes S."/>
            <person name="Wortman J."/>
            <person name="Nusbaum C."/>
            <person name="Birren B."/>
        </authorList>
    </citation>
    <scope>NUCLEOTIDE SEQUENCE [LARGE SCALE GENOMIC DNA]</scope>
    <source>
        <strain evidence="3 4">CBS 114405</strain>
    </source>
</reference>
<dbReference type="GeneID" id="19182441"/>
<feature type="domain" description="MACPF-like" evidence="2">
    <location>
        <begin position="219"/>
        <end position="360"/>
    </location>
</feature>
<proteinExistence type="predicted"/>
<evidence type="ECO:0000313" key="4">
    <source>
        <dbReference type="Proteomes" id="UP000019473"/>
    </source>
</evidence>
<organism evidence="3 4">
    <name type="scientific">Cladophialophora yegresii CBS 114405</name>
    <dbReference type="NCBI Taxonomy" id="1182544"/>
    <lineage>
        <taxon>Eukaryota</taxon>
        <taxon>Fungi</taxon>
        <taxon>Dikarya</taxon>
        <taxon>Ascomycota</taxon>
        <taxon>Pezizomycotina</taxon>
        <taxon>Eurotiomycetes</taxon>
        <taxon>Chaetothyriomycetidae</taxon>
        <taxon>Chaetothyriales</taxon>
        <taxon>Herpotrichiellaceae</taxon>
        <taxon>Cladophialophora</taxon>
    </lineage>
</organism>